<dbReference type="PANTHER" id="PTHR37292:SF2">
    <property type="entry name" value="DUF262 DOMAIN-CONTAINING PROTEIN"/>
    <property type="match status" value="1"/>
</dbReference>
<proteinExistence type="predicted"/>
<dbReference type="PANTHER" id="PTHR37292">
    <property type="entry name" value="VNG6097C"/>
    <property type="match status" value="1"/>
</dbReference>
<reference evidence="2" key="1">
    <citation type="journal article" date="2014" name="Int. J. Syst. Evol. Microbiol.">
        <title>Complete genome sequence of Corynebacterium casei LMG S-19264T (=DSM 44701T), isolated from a smear-ripened cheese.</title>
        <authorList>
            <consortium name="US DOE Joint Genome Institute (JGI-PGF)"/>
            <person name="Walter F."/>
            <person name="Albersmeier A."/>
            <person name="Kalinowski J."/>
            <person name="Ruckert C."/>
        </authorList>
    </citation>
    <scope>NUCLEOTIDE SEQUENCE</scope>
    <source>
        <strain evidence="2">KCTC 12711</strain>
    </source>
</reference>
<dbReference type="RefSeq" id="WP_189401674.1">
    <property type="nucleotide sequence ID" value="NZ_BMXA01000004.1"/>
</dbReference>
<gene>
    <name evidence="2" type="ORF">GCM10008090_24740</name>
</gene>
<accession>A0A918VPR4</accession>
<protein>
    <recommendedName>
        <fullName evidence="1">GmrSD restriction endonucleases N-terminal domain-containing protein</fullName>
    </recommendedName>
</protein>
<evidence type="ECO:0000313" key="2">
    <source>
        <dbReference type="EMBL" id="GHA14013.1"/>
    </source>
</evidence>
<dbReference type="Proteomes" id="UP000614811">
    <property type="component" value="Unassembled WGS sequence"/>
</dbReference>
<comment type="caution">
    <text evidence="2">The sequence shown here is derived from an EMBL/GenBank/DDBJ whole genome shotgun (WGS) entry which is preliminary data.</text>
</comment>
<dbReference type="InterPro" id="IPR004919">
    <property type="entry name" value="GmrSD_N"/>
</dbReference>
<evidence type="ECO:0000259" key="1">
    <source>
        <dbReference type="Pfam" id="PF03235"/>
    </source>
</evidence>
<sequence>MSANIASRLETGTPFLKDLIADINSGQIKVPQFQRQFVWKEEQALKLLDSIASNYPVGSLLLWRTKNSLAVERNIGAFKLPETDDMSPTDYVLDGQQRLTVIYSALGALEGQDGFDAVYDLVDECFTEAPEEFSQTQFPLRIIYNTTKLLNFRSGLVSYPNADELQRKLDGLIDVITNYRIPVVTLKDLTVEEVCPIFERINSSGTRLSTYDLMVAATWTENFDLNDEAQKIAISLKPKGFDDIDGNTVLKCLSAIKHKGIKKEQVLSLRNLSKEEMDALVEIAKSALLKTVDLLKTEFKIYSWDFLPYEAIAIVLSYIYSKRKTLSLEDIRRVREWFWLSAFSERYRGASESFVSQDLEAIDSFVVNGEDPKKSFGNIPTSEAFKRLAFRSNNSRSRALIILLALRGPRNITNGAQIDPEVALSNYNSKQFHHIYPKAHLKRIKAPGEHNSLANFCMLAASENNAISDDHPNDYLPRLISELGVEAKNVFSSNYLPDPASVDYSTLEYSEFLDERAKLMLQDISKLAKGESI</sequence>
<evidence type="ECO:0000313" key="3">
    <source>
        <dbReference type="Proteomes" id="UP000614811"/>
    </source>
</evidence>
<dbReference type="AlphaFoldDB" id="A0A918VPR4"/>
<name>A0A918VPR4_9GAMM</name>
<dbReference type="EMBL" id="BMXA01000004">
    <property type="protein sequence ID" value="GHA14013.1"/>
    <property type="molecule type" value="Genomic_DNA"/>
</dbReference>
<keyword evidence="3" id="KW-1185">Reference proteome</keyword>
<feature type="domain" description="GmrSD restriction endonucleases N-terminal" evidence="1">
    <location>
        <begin position="16"/>
        <end position="216"/>
    </location>
</feature>
<organism evidence="2 3">
    <name type="scientific">Arenicella chitinivorans</name>
    <dbReference type="NCBI Taxonomy" id="1329800"/>
    <lineage>
        <taxon>Bacteria</taxon>
        <taxon>Pseudomonadati</taxon>
        <taxon>Pseudomonadota</taxon>
        <taxon>Gammaproteobacteria</taxon>
        <taxon>Arenicellales</taxon>
        <taxon>Arenicellaceae</taxon>
        <taxon>Arenicella</taxon>
    </lineage>
</organism>
<dbReference type="Pfam" id="PF03235">
    <property type="entry name" value="GmrSD_N"/>
    <property type="match status" value="1"/>
</dbReference>
<reference evidence="2" key="2">
    <citation type="submission" date="2020-09" db="EMBL/GenBank/DDBJ databases">
        <authorList>
            <person name="Sun Q."/>
            <person name="Kim S."/>
        </authorList>
    </citation>
    <scope>NUCLEOTIDE SEQUENCE</scope>
    <source>
        <strain evidence="2">KCTC 12711</strain>
    </source>
</reference>